<name>A0A381Y103_9ZZZZ</name>
<dbReference type="AlphaFoldDB" id="A0A381Y103"/>
<reference evidence="2" key="1">
    <citation type="submission" date="2018-05" db="EMBL/GenBank/DDBJ databases">
        <authorList>
            <person name="Lanie J.A."/>
            <person name="Ng W.-L."/>
            <person name="Kazmierczak K.M."/>
            <person name="Andrzejewski T.M."/>
            <person name="Davidsen T.M."/>
            <person name="Wayne K.J."/>
            <person name="Tettelin H."/>
            <person name="Glass J.I."/>
            <person name="Rusch D."/>
            <person name="Podicherti R."/>
            <person name="Tsui H.-C.T."/>
            <person name="Winkler M.E."/>
        </authorList>
    </citation>
    <scope>NUCLEOTIDE SEQUENCE</scope>
</reference>
<gene>
    <name evidence="2" type="ORF">METZ01_LOCUS123558</name>
</gene>
<sequence length="710" mass="78254">MAKKPRQKRRQTGHQSRGSSRGRVVQRPDWESVWTRASAFAGDAAWDSEQDELLPSHRSIFEVLDALASTDDGLGALAALADILDSADHVPLIESKVRALARFCADQSEAALFSGYVDPSSASHGDPSATAGRLLRGFRDQDVEELVSAANANGNVFEARRFVGLLTVVDLLQYELVREDDAVALSGHVIGFLADEPFPARGIEGLLELLRAGLGADLINDDLDNPDLDLDLEEEELALLRRTGRRVPSRSPVVVALLNWCLRLEEAMNASNPSRSVQQCGLKLSSEFAAKASRAALVASEARWAQDLVGLDVPRRTAQGQWLKVLSNISPPGFEHKRFSAFTPEDVMSRLNPMTKEDFDRLMAPCKRMVDSQRAISGSSLFAGEQDAYYQRIAWLSCLGEALGGLIQPTEVVEFVEDPIFRLHLSRSVTGVIQLQVLWCLVSREVEDWVKSEPDRSSDDHRTTDMAVEILAAAQEQTLATGLLPLLGRTFLDREIAGDELRSVVAWTEFLADLRGVAPVELPSGRSITDSPEDEEVWIGHFLWWLQVRGWKPKKERPPPEDLGPAPAVVVREEEAVSASQKSDQTEEVLELDAPTHIVFVGGDEGQAKRDAQINTDISNRYSDLVTVEWVHTNWTAQWQPDAKRVSDTLGKKADALVLMPLMRTGMGAYLRKAAGEHGVPWIACTGRGVATITRSLDEAVQVVCRERLT</sequence>
<proteinExistence type="predicted"/>
<protein>
    <submittedName>
        <fullName evidence="2">Uncharacterized protein</fullName>
    </submittedName>
</protein>
<evidence type="ECO:0000313" key="2">
    <source>
        <dbReference type="EMBL" id="SVA70704.1"/>
    </source>
</evidence>
<feature type="compositionally biased region" description="Basic residues" evidence="1">
    <location>
        <begin position="1"/>
        <end position="12"/>
    </location>
</feature>
<feature type="region of interest" description="Disordered" evidence="1">
    <location>
        <begin position="1"/>
        <end position="26"/>
    </location>
</feature>
<dbReference type="EMBL" id="UINC01017114">
    <property type="protein sequence ID" value="SVA70704.1"/>
    <property type="molecule type" value="Genomic_DNA"/>
</dbReference>
<accession>A0A381Y103</accession>
<feature type="compositionally biased region" description="Low complexity" evidence="1">
    <location>
        <begin position="13"/>
        <end position="26"/>
    </location>
</feature>
<organism evidence="2">
    <name type="scientific">marine metagenome</name>
    <dbReference type="NCBI Taxonomy" id="408172"/>
    <lineage>
        <taxon>unclassified sequences</taxon>
        <taxon>metagenomes</taxon>
        <taxon>ecological metagenomes</taxon>
    </lineage>
</organism>
<evidence type="ECO:0000256" key="1">
    <source>
        <dbReference type="SAM" id="MobiDB-lite"/>
    </source>
</evidence>